<dbReference type="EMBL" id="CAKKLH010000039">
    <property type="protein sequence ID" value="CAH0100554.1"/>
    <property type="molecule type" value="Genomic_DNA"/>
</dbReference>
<dbReference type="SUPFAM" id="SSF56672">
    <property type="entry name" value="DNA/RNA polymerases"/>
    <property type="match status" value="1"/>
</dbReference>
<name>A0A8J2W099_9CRUS</name>
<dbReference type="GO" id="GO:0003676">
    <property type="term" value="F:nucleic acid binding"/>
    <property type="evidence" value="ECO:0007669"/>
    <property type="project" value="InterPro"/>
</dbReference>
<protein>
    <recommendedName>
        <fullName evidence="5">RNase H type-1 domain-containing protein</fullName>
    </recommendedName>
</protein>
<dbReference type="GO" id="GO:0042575">
    <property type="term" value="C:DNA polymerase complex"/>
    <property type="evidence" value="ECO:0007669"/>
    <property type="project" value="UniProtKB-ARBA"/>
</dbReference>
<dbReference type="Pfam" id="PF00075">
    <property type="entry name" value="RNase_H"/>
    <property type="match status" value="1"/>
</dbReference>
<dbReference type="OrthoDB" id="8058536at2759"/>
<evidence type="ECO:0000259" key="2">
    <source>
        <dbReference type="PROSITE" id="PS50879"/>
    </source>
</evidence>
<keyword evidence="4" id="KW-1185">Reference proteome</keyword>
<dbReference type="GO" id="GO:0004523">
    <property type="term" value="F:RNA-DNA hybrid ribonuclease activity"/>
    <property type="evidence" value="ECO:0007669"/>
    <property type="project" value="InterPro"/>
</dbReference>
<dbReference type="PROSITE" id="PS50878">
    <property type="entry name" value="RT_POL"/>
    <property type="match status" value="1"/>
</dbReference>
<dbReference type="AlphaFoldDB" id="A0A8J2W099"/>
<evidence type="ECO:0008006" key="5">
    <source>
        <dbReference type="Google" id="ProtNLM"/>
    </source>
</evidence>
<dbReference type="InterPro" id="IPR036397">
    <property type="entry name" value="RNaseH_sf"/>
</dbReference>
<dbReference type="InterPro" id="IPR043502">
    <property type="entry name" value="DNA/RNA_pol_sf"/>
</dbReference>
<sequence>MKDRSLKETTTFSSATTSMLTTESGATTLPRTEAASTYIHPSTNRTSTIDLMFTTADIACDASISLGPYLGSDHLPLLNDDHWHDWNAAISANLNNKGFADLDNPQESYALFYNSLIETSHSFFKITKPTHRITPEKLKPWWSEECQTHVKETRRALAEWRSSSFSNEKMLNWRKKEATKRRVIINAKKSAWEKFITNLNPKKGQKELWSFTKSMTGRGYNDSAAGQTLMSSSNVPITDPKEKADLLMESILGERNINQITHQELKTSIMNAIQSTDSTQLNSPITSIEVSRALKKLKSKVIGPDLIHNQMLANLSPDNREHMRHLFNILLINGFAPQDWREAIIVPILKPNKQPTNPLSYRPISLTSCLGKIMERVLNTRLNWHLETGNLFQPNQSGFRPNRSTIDHIIALENDVSTGFANKLPTYAIFLDIAKAFDHTSTDRVLYKLGKLGVKGNLLKWIKSFLSNRTAKVRVGNQFSEPRTLSKGVPQGAAQHHFRHLVTWPPRSIPCLTTLIKDLTTLNYSNSLFTVSPNYTNQLKPPPPWEDPPYKSLWFPMKRAEASANPQKARATFNSLIKHISPTAIIGYTDGSVNNDATSCAPTFPSLQIEQAWHLSQGSNIQSAELHGVHKALEVCYHLESTPEELYIFCDSKAALQAIDATTKLTQTPILLDIWNLLLALKASGTQTYLAWIPSHIGITGNEVADRLESNMDKIPLLNSIRNILNPNEVIALYKMKWSTSTLNYLKLQHGLLCWSRVLNNHVLCTCNLFIEQHIPVSTAYLQPLTVYASLSSDIESSHTTHSNRDRDRVVLNSQIGLCNQHSLAKYHQHVFGTIVHLAACPWLPVSVQPLATIVKCKHACNNSRSWNWNW</sequence>
<dbReference type="Pfam" id="PF00078">
    <property type="entry name" value="RVT_1"/>
    <property type="match status" value="1"/>
</dbReference>
<evidence type="ECO:0000313" key="4">
    <source>
        <dbReference type="Proteomes" id="UP000789390"/>
    </source>
</evidence>
<feature type="domain" description="RNase H type-1" evidence="2">
    <location>
        <begin position="581"/>
        <end position="714"/>
    </location>
</feature>
<dbReference type="InterPro" id="IPR012337">
    <property type="entry name" value="RNaseH-like_sf"/>
</dbReference>
<dbReference type="PANTHER" id="PTHR19446">
    <property type="entry name" value="REVERSE TRANSCRIPTASES"/>
    <property type="match status" value="1"/>
</dbReference>
<dbReference type="CDD" id="cd01650">
    <property type="entry name" value="RT_nLTR_like"/>
    <property type="match status" value="1"/>
</dbReference>
<dbReference type="Gene3D" id="3.30.420.10">
    <property type="entry name" value="Ribonuclease H-like superfamily/Ribonuclease H"/>
    <property type="match status" value="1"/>
</dbReference>
<dbReference type="InterPro" id="IPR000477">
    <property type="entry name" value="RT_dom"/>
</dbReference>
<evidence type="ECO:0000313" key="3">
    <source>
        <dbReference type="EMBL" id="CAH0100554.1"/>
    </source>
</evidence>
<gene>
    <name evidence="3" type="ORF">DGAL_LOCUS2812</name>
</gene>
<organism evidence="3 4">
    <name type="scientific">Daphnia galeata</name>
    <dbReference type="NCBI Taxonomy" id="27404"/>
    <lineage>
        <taxon>Eukaryota</taxon>
        <taxon>Metazoa</taxon>
        <taxon>Ecdysozoa</taxon>
        <taxon>Arthropoda</taxon>
        <taxon>Crustacea</taxon>
        <taxon>Branchiopoda</taxon>
        <taxon>Diplostraca</taxon>
        <taxon>Cladocera</taxon>
        <taxon>Anomopoda</taxon>
        <taxon>Daphniidae</taxon>
        <taxon>Daphnia</taxon>
    </lineage>
</organism>
<dbReference type="Proteomes" id="UP000789390">
    <property type="component" value="Unassembled WGS sequence"/>
</dbReference>
<dbReference type="InterPro" id="IPR002156">
    <property type="entry name" value="RNaseH_domain"/>
</dbReference>
<dbReference type="GO" id="GO:0071897">
    <property type="term" value="P:DNA biosynthetic process"/>
    <property type="evidence" value="ECO:0007669"/>
    <property type="project" value="UniProtKB-ARBA"/>
</dbReference>
<evidence type="ECO:0000259" key="1">
    <source>
        <dbReference type="PROSITE" id="PS50878"/>
    </source>
</evidence>
<feature type="domain" description="Reverse transcriptase" evidence="1">
    <location>
        <begin position="329"/>
        <end position="590"/>
    </location>
</feature>
<dbReference type="CDD" id="cd09276">
    <property type="entry name" value="Rnase_HI_RT_non_LTR"/>
    <property type="match status" value="1"/>
</dbReference>
<proteinExistence type="predicted"/>
<accession>A0A8J2W099</accession>
<dbReference type="PROSITE" id="PS50879">
    <property type="entry name" value="RNASE_H_1"/>
    <property type="match status" value="1"/>
</dbReference>
<comment type="caution">
    <text evidence="3">The sequence shown here is derived from an EMBL/GenBank/DDBJ whole genome shotgun (WGS) entry which is preliminary data.</text>
</comment>
<reference evidence="3" key="1">
    <citation type="submission" date="2021-11" db="EMBL/GenBank/DDBJ databases">
        <authorList>
            <person name="Schell T."/>
        </authorList>
    </citation>
    <scope>NUCLEOTIDE SEQUENCE</scope>
    <source>
        <strain evidence="3">M5</strain>
    </source>
</reference>
<dbReference type="SUPFAM" id="SSF53098">
    <property type="entry name" value="Ribonuclease H-like"/>
    <property type="match status" value="1"/>
</dbReference>